<dbReference type="InterPro" id="IPR037055">
    <property type="entry name" value="MHC_I-like_Ag-recog_sf"/>
</dbReference>
<accession>A0A7L1GVV4</accession>
<keyword evidence="5" id="KW-1185">Reference proteome</keyword>
<dbReference type="Pfam" id="PF16497">
    <property type="entry name" value="MHC_I_3"/>
    <property type="match status" value="1"/>
</dbReference>
<dbReference type="GO" id="GO:0048007">
    <property type="term" value="P:antigen processing and presentation, exogenous lipid antigen via MHC class Ib"/>
    <property type="evidence" value="ECO:0007669"/>
    <property type="project" value="TreeGrafter"/>
</dbReference>
<keyword evidence="2" id="KW-1133">Transmembrane helix</keyword>
<evidence type="ECO:0000313" key="5">
    <source>
        <dbReference type="Proteomes" id="UP000557230"/>
    </source>
</evidence>
<dbReference type="GO" id="GO:0006955">
    <property type="term" value="P:immune response"/>
    <property type="evidence" value="ECO:0007669"/>
    <property type="project" value="TreeGrafter"/>
</dbReference>
<proteinExistence type="predicted"/>
<dbReference type="Gene3D" id="3.30.500.10">
    <property type="entry name" value="MHC class I-like antigen recognition-like"/>
    <property type="match status" value="1"/>
</dbReference>
<dbReference type="PANTHER" id="PTHR16675:SF160">
    <property type="entry name" value="T-CELL SURFACE GLYCOPROTEIN CD1A"/>
    <property type="match status" value="1"/>
</dbReference>
<gene>
    <name evidence="4" type="primary">Cd1a</name>
    <name evidence="4" type="ORF">INDMAC_R01093</name>
</gene>
<organism evidence="4 5">
    <name type="scientific">Indicator maculatus</name>
    <name type="common">spotted honeyguide</name>
    <dbReference type="NCBI Taxonomy" id="545262"/>
    <lineage>
        <taxon>Eukaryota</taxon>
        <taxon>Metazoa</taxon>
        <taxon>Chordata</taxon>
        <taxon>Craniata</taxon>
        <taxon>Vertebrata</taxon>
        <taxon>Euteleostomi</taxon>
        <taxon>Archelosauria</taxon>
        <taxon>Archosauria</taxon>
        <taxon>Dinosauria</taxon>
        <taxon>Saurischia</taxon>
        <taxon>Theropoda</taxon>
        <taxon>Coelurosauria</taxon>
        <taxon>Aves</taxon>
        <taxon>Neognathae</taxon>
        <taxon>Neoaves</taxon>
        <taxon>Telluraves</taxon>
        <taxon>Coraciimorphae</taxon>
        <taxon>Piciformes</taxon>
        <taxon>Indicatoridae</taxon>
        <taxon>Indicator</taxon>
    </lineage>
</organism>
<reference evidence="4 5" key="1">
    <citation type="submission" date="2019-09" db="EMBL/GenBank/DDBJ databases">
        <title>Bird 10,000 Genomes (B10K) Project - Family phase.</title>
        <authorList>
            <person name="Zhang G."/>
        </authorList>
    </citation>
    <scope>NUCLEOTIDE SEQUENCE [LARGE SCALE GENOMIC DNA]</scope>
    <source>
        <strain evidence="4">B10K-DU-001-78</strain>
        <tissue evidence="4">Muscle</tissue>
    </source>
</reference>
<dbReference type="SMART" id="SM00407">
    <property type="entry name" value="IGc1"/>
    <property type="match status" value="1"/>
</dbReference>
<dbReference type="GO" id="GO:0071723">
    <property type="term" value="F:lipopeptide binding"/>
    <property type="evidence" value="ECO:0007669"/>
    <property type="project" value="TreeGrafter"/>
</dbReference>
<sequence>PAELKVLRVLQTSLFTNSSSAEVYGLALLRDIPIYTMDRVNWTLYAQQPWAQRAAAEGDAVKIAAHYKTALRNMIRYMHDMAQDMVMEYPFVIQIHAGCVVYPNETAWGFMDVGVDGRGLVAFKAERLHWEAQQLSPLAQHISKSLNRNKSVMELMEHLLTIFCQSHVLTLYRYGKADLERQEPPVAAVFARTPSSAQLLLVCRVTGFYPQPISVAWLKDGQEVPPGPALNTSSILPNADLTYQLRSCLAVRPRDGHSYACRVSHRSLGTRSLLIPWENHSPVPTVGIAVAVLFIVAIASAGGIWWWKCR</sequence>
<name>A0A7L1GVV4_9PICI</name>
<evidence type="ECO:0000259" key="3">
    <source>
        <dbReference type="PROSITE" id="PS50835"/>
    </source>
</evidence>
<evidence type="ECO:0000313" key="4">
    <source>
        <dbReference type="EMBL" id="NXN18143.1"/>
    </source>
</evidence>
<keyword evidence="2" id="KW-0472">Membrane</keyword>
<dbReference type="GO" id="GO:0001916">
    <property type="term" value="P:positive regulation of T cell mediated cytotoxicity"/>
    <property type="evidence" value="ECO:0007669"/>
    <property type="project" value="TreeGrafter"/>
</dbReference>
<dbReference type="GO" id="GO:0030883">
    <property type="term" value="F:endogenous lipid antigen binding"/>
    <property type="evidence" value="ECO:0007669"/>
    <property type="project" value="TreeGrafter"/>
</dbReference>
<dbReference type="Gene3D" id="2.60.40.10">
    <property type="entry name" value="Immunoglobulins"/>
    <property type="match status" value="1"/>
</dbReference>
<dbReference type="Proteomes" id="UP000557230">
    <property type="component" value="Unassembled WGS sequence"/>
</dbReference>
<dbReference type="PROSITE" id="PS00290">
    <property type="entry name" value="IG_MHC"/>
    <property type="match status" value="1"/>
</dbReference>
<dbReference type="PROSITE" id="PS50835">
    <property type="entry name" value="IG_LIKE"/>
    <property type="match status" value="1"/>
</dbReference>
<dbReference type="InterPro" id="IPR011161">
    <property type="entry name" value="MHC_I-like_Ag-recog"/>
</dbReference>
<dbReference type="SUPFAM" id="SSF48726">
    <property type="entry name" value="Immunoglobulin"/>
    <property type="match status" value="1"/>
</dbReference>
<dbReference type="GO" id="GO:0005615">
    <property type="term" value="C:extracellular space"/>
    <property type="evidence" value="ECO:0007669"/>
    <property type="project" value="TreeGrafter"/>
</dbReference>
<dbReference type="PANTHER" id="PTHR16675">
    <property type="entry name" value="MHC CLASS I-RELATED"/>
    <property type="match status" value="1"/>
</dbReference>
<feature type="non-terminal residue" evidence="4">
    <location>
        <position position="310"/>
    </location>
</feature>
<dbReference type="InterPro" id="IPR011162">
    <property type="entry name" value="MHC_I/II-like_Ag-recog"/>
</dbReference>
<dbReference type="InterPro" id="IPR003597">
    <property type="entry name" value="Ig_C1-set"/>
</dbReference>
<keyword evidence="2" id="KW-0812">Transmembrane</keyword>
<feature type="transmembrane region" description="Helical" evidence="2">
    <location>
        <begin position="286"/>
        <end position="307"/>
    </location>
</feature>
<evidence type="ECO:0000256" key="2">
    <source>
        <dbReference type="SAM" id="Phobius"/>
    </source>
</evidence>
<dbReference type="Pfam" id="PF07654">
    <property type="entry name" value="C1-set"/>
    <property type="match status" value="1"/>
</dbReference>
<comment type="caution">
    <text evidence="4">The sequence shown here is derived from an EMBL/GenBank/DDBJ whole genome shotgun (WGS) entry which is preliminary data.</text>
</comment>
<dbReference type="AlphaFoldDB" id="A0A7L1GVV4"/>
<protein>
    <submittedName>
        <fullName evidence="4">CD1A protein</fullName>
    </submittedName>
</protein>
<dbReference type="InterPro" id="IPR003006">
    <property type="entry name" value="Ig/MHC_CS"/>
</dbReference>
<dbReference type="GO" id="GO:0048006">
    <property type="term" value="P:antigen processing and presentation, endogenous lipid antigen via MHC class Ib"/>
    <property type="evidence" value="ECO:0007669"/>
    <property type="project" value="TreeGrafter"/>
</dbReference>
<dbReference type="InterPro" id="IPR007110">
    <property type="entry name" value="Ig-like_dom"/>
</dbReference>
<dbReference type="SUPFAM" id="SSF54452">
    <property type="entry name" value="MHC antigen-recognition domain"/>
    <property type="match status" value="1"/>
</dbReference>
<feature type="domain" description="Ig-like" evidence="3">
    <location>
        <begin position="184"/>
        <end position="265"/>
    </location>
</feature>
<keyword evidence="1" id="KW-0325">Glycoprotein</keyword>
<dbReference type="EMBL" id="VXBD01013632">
    <property type="protein sequence ID" value="NXN18143.1"/>
    <property type="molecule type" value="Genomic_DNA"/>
</dbReference>
<dbReference type="GO" id="GO:0009897">
    <property type="term" value="C:external side of plasma membrane"/>
    <property type="evidence" value="ECO:0007669"/>
    <property type="project" value="TreeGrafter"/>
</dbReference>
<dbReference type="InterPro" id="IPR050208">
    <property type="entry name" value="MHC_class-I_related"/>
</dbReference>
<dbReference type="InterPro" id="IPR036179">
    <property type="entry name" value="Ig-like_dom_sf"/>
</dbReference>
<dbReference type="GO" id="GO:0030884">
    <property type="term" value="F:exogenous lipid antigen binding"/>
    <property type="evidence" value="ECO:0007669"/>
    <property type="project" value="TreeGrafter"/>
</dbReference>
<dbReference type="OrthoDB" id="8890485at2759"/>
<evidence type="ECO:0000256" key="1">
    <source>
        <dbReference type="ARBA" id="ARBA00023180"/>
    </source>
</evidence>
<dbReference type="InterPro" id="IPR013783">
    <property type="entry name" value="Ig-like_fold"/>
</dbReference>
<feature type="non-terminal residue" evidence="4">
    <location>
        <position position="1"/>
    </location>
</feature>